<sequence>MTTEDNHLVLPGRGPNPVAVVVVVIRSMEHELMGEGGGLAANSERLLPREPPLRVRPVFF</sequence>
<accession>A0A822XQF8</accession>
<name>A0A822XQF8_NELNU</name>
<protein>
    <submittedName>
        <fullName evidence="1">Uncharacterized protein</fullName>
    </submittedName>
</protein>
<dbReference type="EMBL" id="DUZY01000001">
    <property type="protein sequence ID" value="DAD23844.1"/>
    <property type="molecule type" value="Genomic_DNA"/>
</dbReference>
<comment type="caution">
    <text evidence="1">The sequence shown here is derived from an EMBL/GenBank/DDBJ whole genome shotgun (WGS) entry which is preliminary data.</text>
</comment>
<evidence type="ECO:0000313" key="1">
    <source>
        <dbReference type="EMBL" id="DAD23844.1"/>
    </source>
</evidence>
<keyword evidence="2" id="KW-1185">Reference proteome</keyword>
<dbReference type="AlphaFoldDB" id="A0A822XQF8"/>
<organism evidence="1 2">
    <name type="scientific">Nelumbo nucifera</name>
    <name type="common">Sacred lotus</name>
    <dbReference type="NCBI Taxonomy" id="4432"/>
    <lineage>
        <taxon>Eukaryota</taxon>
        <taxon>Viridiplantae</taxon>
        <taxon>Streptophyta</taxon>
        <taxon>Embryophyta</taxon>
        <taxon>Tracheophyta</taxon>
        <taxon>Spermatophyta</taxon>
        <taxon>Magnoliopsida</taxon>
        <taxon>Proteales</taxon>
        <taxon>Nelumbonaceae</taxon>
        <taxon>Nelumbo</taxon>
    </lineage>
</organism>
<gene>
    <name evidence="1" type="ORF">HUJ06_025307</name>
</gene>
<proteinExistence type="predicted"/>
<evidence type="ECO:0000313" key="2">
    <source>
        <dbReference type="Proteomes" id="UP000607653"/>
    </source>
</evidence>
<dbReference type="Proteomes" id="UP000607653">
    <property type="component" value="Unassembled WGS sequence"/>
</dbReference>
<reference evidence="1 2" key="1">
    <citation type="journal article" date="2020" name="Mol. Biol. Evol.">
        <title>Distinct Expression and Methylation Patterns for Genes with Different Fates following a Single Whole-Genome Duplication in Flowering Plants.</title>
        <authorList>
            <person name="Shi T."/>
            <person name="Rahmani R.S."/>
            <person name="Gugger P.F."/>
            <person name="Wang M."/>
            <person name="Li H."/>
            <person name="Zhang Y."/>
            <person name="Li Z."/>
            <person name="Wang Q."/>
            <person name="Van de Peer Y."/>
            <person name="Marchal K."/>
            <person name="Chen J."/>
        </authorList>
    </citation>
    <scope>NUCLEOTIDE SEQUENCE [LARGE SCALE GENOMIC DNA]</scope>
    <source>
        <tissue evidence="1">Leaf</tissue>
    </source>
</reference>